<evidence type="ECO:0000259" key="1">
    <source>
        <dbReference type="PROSITE" id="PS01124"/>
    </source>
</evidence>
<dbReference type="Gene3D" id="1.10.10.60">
    <property type="entry name" value="Homeodomain-like"/>
    <property type="match status" value="1"/>
</dbReference>
<proteinExistence type="predicted"/>
<evidence type="ECO:0000313" key="2">
    <source>
        <dbReference type="EMBL" id="STR39163.1"/>
    </source>
</evidence>
<dbReference type="PANTHER" id="PTHR47893">
    <property type="entry name" value="REGULATORY PROTEIN PCHR"/>
    <property type="match status" value="1"/>
</dbReference>
<dbReference type="Proteomes" id="UP000255050">
    <property type="component" value="Unassembled WGS sequence"/>
</dbReference>
<dbReference type="InterPro" id="IPR018060">
    <property type="entry name" value="HTH_AraC"/>
</dbReference>
<dbReference type="InterPro" id="IPR053142">
    <property type="entry name" value="PchR_regulatory_protein"/>
</dbReference>
<reference evidence="2 3" key="1">
    <citation type="submission" date="2018-06" db="EMBL/GenBank/DDBJ databases">
        <authorList>
            <consortium name="Pathogen Informatics"/>
            <person name="Doyle S."/>
        </authorList>
    </citation>
    <scope>NUCLEOTIDE SEQUENCE [LARGE SCALE GENOMIC DNA]</scope>
    <source>
        <strain evidence="2 3">NCTC11694</strain>
    </source>
</reference>
<name>A0A7H4LSN7_9ENTR</name>
<dbReference type="GO" id="GO:0043565">
    <property type="term" value="F:sequence-specific DNA binding"/>
    <property type="evidence" value="ECO:0007669"/>
    <property type="project" value="InterPro"/>
</dbReference>
<gene>
    <name evidence="2" type="ORF">NCTC11694_00300</name>
</gene>
<evidence type="ECO:0000313" key="3">
    <source>
        <dbReference type="Proteomes" id="UP000255050"/>
    </source>
</evidence>
<dbReference type="AlphaFoldDB" id="A0A7H4LSN7"/>
<dbReference type="GO" id="GO:0003700">
    <property type="term" value="F:DNA-binding transcription factor activity"/>
    <property type="evidence" value="ECO:0007669"/>
    <property type="project" value="InterPro"/>
</dbReference>
<dbReference type="PROSITE" id="PS01124">
    <property type="entry name" value="HTH_ARAC_FAMILY_2"/>
    <property type="match status" value="1"/>
</dbReference>
<dbReference type="SMART" id="SM00342">
    <property type="entry name" value="HTH_ARAC"/>
    <property type="match status" value="1"/>
</dbReference>
<comment type="caution">
    <text evidence="2">The sequence shown here is derived from an EMBL/GenBank/DDBJ whole genome shotgun (WGS) entry which is preliminary data.</text>
</comment>
<dbReference type="EMBL" id="UGJR01000002">
    <property type="protein sequence ID" value="STR39163.1"/>
    <property type="molecule type" value="Genomic_DNA"/>
</dbReference>
<protein>
    <submittedName>
        <fullName evidence="2">Iron aquisition regulator (YbtA,AraC-like,required for transcription of FyuA/psn,Irp2)</fullName>
    </submittedName>
</protein>
<feature type="domain" description="HTH araC/xylS-type" evidence="1">
    <location>
        <begin position="220"/>
        <end position="318"/>
    </location>
</feature>
<dbReference type="PANTHER" id="PTHR47893:SF1">
    <property type="entry name" value="REGULATORY PROTEIN PCHR"/>
    <property type="match status" value="1"/>
</dbReference>
<organism evidence="2 3">
    <name type="scientific">Klebsiella michiganensis</name>
    <dbReference type="NCBI Taxonomy" id="1134687"/>
    <lineage>
        <taxon>Bacteria</taxon>
        <taxon>Pseudomonadati</taxon>
        <taxon>Pseudomonadota</taxon>
        <taxon>Gammaproteobacteria</taxon>
        <taxon>Enterobacterales</taxon>
        <taxon>Enterobacteriaceae</taxon>
        <taxon>Klebsiella/Raoultella group</taxon>
        <taxon>Klebsiella</taxon>
    </lineage>
</organism>
<sequence>MTESPQTQSAISIHQLVVGKPANDGTIPAQCELLRCSLQEGMDILLWRGHFAQPETLQLHDDLGRINFSCILEGTSRFAIQGLSRHTDWELARDRHYITHTPDCRGSASYCGRFESITLSFSPEALALWVPDISSVIKNKIDSHCCCQQQRCNAETHLTAQALRHALMRMHGGFSHEQKPSTLWLQGQSLVMLSLVLDEHREDASCSSCHFNPMERQKLLRAKDLLLADLTQAPGVTELARESGLSVLKIKRGFRVLFNNSVYGLFQAERMQEARRRLANGNTSVMTVAAGSRLCQRQPFLRRISERSLASPPSTFKRLI</sequence>
<accession>A0A7H4LSN7</accession>